<keyword evidence="1" id="KW-0812">Transmembrane</keyword>
<reference evidence="2 3" key="1">
    <citation type="submission" date="2021-04" db="EMBL/GenBank/DDBJ databases">
        <authorList>
            <person name="De Guttry C."/>
            <person name="Zahm M."/>
            <person name="Klopp C."/>
            <person name="Cabau C."/>
            <person name="Louis A."/>
            <person name="Berthelot C."/>
            <person name="Parey E."/>
            <person name="Roest Crollius H."/>
            <person name="Montfort J."/>
            <person name="Robinson-Rechavi M."/>
            <person name="Bucao C."/>
            <person name="Bouchez O."/>
            <person name="Gislard M."/>
            <person name="Lluch J."/>
            <person name="Milhes M."/>
            <person name="Lampietro C."/>
            <person name="Lopez Roques C."/>
            <person name="Donnadieu C."/>
            <person name="Braasch I."/>
            <person name="Desvignes T."/>
            <person name="Postlethwait J."/>
            <person name="Bobe J."/>
            <person name="Wedekind C."/>
            <person name="Guiguen Y."/>
        </authorList>
    </citation>
    <scope>NUCLEOTIDE SEQUENCE [LARGE SCALE GENOMIC DNA]</scope>
    <source>
        <strain evidence="2">Cs_M1</strain>
        <tissue evidence="2">Blood</tissue>
    </source>
</reference>
<protein>
    <submittedName>
        <fullName evidence="2">Uncharacterized protein</fullName>
    </submittedName>
</protein>
<proteinExistence type="predicted"/>
<organism evidence="2 3">
    <name type="scientific">Coregonus suidteri</name>
    <dbReference type="NCBI Taxonomy" id="861788"/>
    <lineage>
        <taxon>Eukaryota</taxon>
        <taxon>Metazoa</taxon>
        <taxon>Chordata</taxon>
        <taxon>Craniata</taxon>
        <taxon>Vertebrata</taxon>
        <taxon>Euteleostomi</taxon>
        <taxon>Actinopterygii</taxon>
        <taxon>Neopterygii</taxon>
        <taxon>Teleostei</taxon>
        <taxon>Protacanthopterygii</taxon>
        <taxon>Salmoniformes</taxon>
        <taxon>Salmonidae</taxon>
        <taxon>Coregoninae</taxon>
        <taxon>Coregonus</taxon>
    </lineage>
</organism>
<evidence type="ECO:0000256" key="1">
    <source>
        <dbReference type="SAM" id="Phobius"/>
    </source>
</evidence>
<name>A0AAN8L444_9TELE</name>
<dbReference type="AlphaFoldDB" id="A0AAN8L444"/>
<feature type="transmembrane region" description="Helical" evidence="1">
    <location>
        <begin position="48"/>
        <end position="66"/>
    </location>
</feature>
<dbReference type="Proteomes" id="UP001356427">
    <property type="component" value="Unassembled WGS sequence"/>
</dbReference>
<accession>A0AAN8L444</accession>
<comment type="caution">
    <text evidence="2">The sequence shown here is derived from an EMBL/GenBank/DDBJ whole genome shotgun (WGS) entry which is preliminary data.</text>
</comment>
<gene>
    <name evidence="2" type="ORF">J4Q44_G00290130</name>
</gene>
<keyword evidence="1" id="KW-0472">Membrane</keyword>
<keyword evidence="3" id="KW-1185">Reference proteome</keyword>
<keyword evidence="1" id="KW-1133">Transmembrane helix</keyword>
<dbReference type="EMBL" id="JAGTTL010000027">
    <property type="protein sequence ID" value="KAK6300915.1"/>
    <property type="molecule type" value="Genomic_DNA"/>
</dbReference>
<evidence type="ECO:0000313" key="3">
    <source>
        <dbReference type="Proteomes" id="UP001356427"/>
    </source>
</evidence>
<evidence type="ECO:0000313" key="2">
    <source>
        <dbReference type="EMBL" id="KAK6300915.1"/>
    </source>
</evidence>
<sequence>MRFNFPTPWTSRFGCKQTYPLMLCVSNVLVLALCCCNGRVCSLGGRTGVVEFHISVLDIFVLFLWLRQLAGGVQRHFLVFGAREVDAGVVNVILVYVGCCLCCSRGHGHA</sequence>